<name>A0A2W1N165_9FLAO</name>
<dbReference type="OrthoDB" id="1467821at2"/>
<dbReference type="Proteomes" id="UP000249248">
    <property type="component" value="Unassembled WGS sequence"/>
</dbReference>
<sequence length="85" mass="9591">MKNFFKTNWSTFLMLSLTIGLLPFNPPHIWGKLKWIAGGGAFSGPDAMKAMDWFDVLMHGTPWVLLLLSGLFYAADLFKTKSPQK</sequence>
<organism evidence="2 3">
    <name type="scientific">Putridiphycobacter roseus</name>
    <dbReference type="NCBI Taxonomy" id="2219161"/>
    <lineage>
        <taxon>Bacteria</taxon>
        <taxon>Pseudomonadati</taxon>
        <taxon>Bacteroidota</taxon>
        <taxon>Flavobacteriia</taxon>
        <taxon>Flavobacteriales</taxon>
        <taxon>Crocinitomicaceae</taxon>
        <taxon>Putridiphycobacter</taxon>
    </lineage>
</organism>
<keyword evidence="1" id="KW-1133">Transmembrane helix</keyword>
<protein>
    <recommendedName>
        <fullName evidence="4">RND transporter</fullName>
    </recommendedName>
</protein>
<dbReference type="EMBL" id="QKSB01000001">
    <property type="protein sequence ID" value="PZE18349.1"/>
    <property type="molecule type" value="Genomic_DNA"/>
</dbReference>
<dbReference type="RefSeq" id="WP_111061250.1">
    <property type="nucleotide sequence ID" value="NZ_JBHUCU010000007.1"/>
</dbReference>
<feature type="transmembrane region" description="Helical" evidence="1">
    <location>
        <begin position="55"/>
        <end position="75"/>
    </location>
</feature>
<keyword evidence="3" id="KW-1185">Reference proteome</keyword>
<keyword evidence="1" id="KW-0812">Transmembrane</keyword>
<evidence type="ECO:0000256" key="1">
    <source>
        <dbReference type="SAM" id="Phobius"/>
    </source>
</evidence>
<gene>
    <name evidence="2" type="ORF">DNU06_00500</name>
</gene>
<comment type="caution">
    <text evidence="2">The sequence shown here is derived from an EMBL/GenBank/DDBJ whole genome shotgun (WGS) entry which is preliminary data.</text>
</comment>
<dbReference type="AlphaFoldDB" id="A0A2W1N165"/>
<keyword evidence="1" id="KW-0472">Membrane</keyword>
<evidence type="ECO:0000313" key="2">
    <source>
        <dbReference type="EMBL" id="PZE18349.1"/>
    </source>
</evidence>
<evidence type="ECO:0008006" key="4">
    <source>
        <dbReference type="Google" id="ProtNLM"/>
    </source>
</evidence>
<proteinExistence type="predicted"/>
<accession>A0A2W1N165</accession>
<evidence type="ECO:0000313" key="3">
    <source>
        <dbReference type="Proteomes" id="UP000249248"/>
    </source>
</evidence>
<reference evidence="2 3" key="1">
    <citation type="submission" date="2018-06" db="EMBL/GenBank/DDBJ databases">
        <title>The draft genome sequence of Crocinitomix sp. SM1701.</title>
        <authorList>
            <person name="Zhang X."/>
        </authorList>
    </citation>
    <scope>NUCLEOTIDE SEQUENCE [LARGE SCALE GENOMIC DNA]</scope>
    <source>
        <strain evidence="2 3">SM1701</strain>
    </source>
</reference>